<reference evidence="5 6" key="1">
    <citation type="journal article" date="2019" name="Appl. Environ. Microbiol.">
        <title>Dissecting the evolutionary development of the Bifidobacterium animalis species through comparative genomics analyses.</title>
        <authorList>
            <person name="Lugli G.A."/>
            <person name="Mancino W."/>
            <person name="Milani C."/>
            <person name="Duranti S."/>
            <person name="Mancabelli L."/>
            <person name="Napoli S."/>
            <person name="Mangifesta M."/>
            <person name="Viappiani A."/>
            <person name="Anzalone R."/>
            <person name="Longhi G."/>
            <person name="van Sinderen D."/>
            <person name="Ventura M."/>
            <person name="Turroni F."/>
        </authorList>
    </citation>
    <scope>NUCLEOTIDE SEQUENCE [LARGE SCALE GENOMIC DNA]</scope>
    <source>
        <strain evidence="5 6">2011B</strain>
    </source>
</reference>
<feature type="region of interest" description="Disordered" evidence="3">
    <location>
        <begin position="311"/>
        <end position="347"/>
    </location>
</feature>
<dbReference type="Pfam" id="PF01553">
    <property type="entry name" value="Acyltransferase"/>
    <property type="match status" value="1"/>
</dbReference>
<dbReference type="SUPFAM" id="SSF69593">
    <property type="entry name" value="Glycerol-3-phosphate (1)-acyltransferase"/>
    <property type="match status" value="1"/>
</dbReference>
<dbReference type="GO" id="GO:0006654">
    <property type="term" value="P:phosphatidic acid biosynthetic process"/>
    <property type="evidence" value="ECO:0007669"/>
    <property type="project" value="TreeGrafter"/>
</dbReference>
<gene>
    <name evidence="5" type="ORF">PG2011B_0222</name>
</gene>
<sequence>MPKVRQRRAEEGAWQNGGMVSKGKPSPRRAVKPLSDAQVRKLAAEYALVDPTRPFPIGRMEPNQREIDELNPKITHRLVEGAAKVLRASCKVRAWGLENVPVEGAYITCATHVTQFDVFVPMVAMFQMGRRPRYMAKAEMGKWPVIGKWFRAVGMQPVPRRSGKAREIEEASVQILTSNHALTIWPEGTVTRDPKKWPMSMKNGAGFIALEASRRVGHQIPLFCAVTWGAASINHWWPWPRKNVVMCYDTQLDYSDLLANMDSWGDDPPTELANELVRRVRVRMKEVMANIRGTAAPDTFYDYRIEKEVPEVPPFSDPHEIDRRAEEAEVRVGESVESADSASSHAR</sequence>
<dbReference type="PANTHER" id="PTHR10434">
    <property type="entry name" value="1-ACYL-SN-GLYCEROL-3-PHOSPHATE ACYLTRANSFERASE"/>
    <property type="match status" value="1"/>
</dbReference>
<keyword evidence="2 5" id="KW-0012">Acyltransferase</keyword>
<organism evidence="5 6">
    <name type="scientific">Bifidobacterium animalis subsp. lactis</name>
    <name type="common">Bifidobacterium lactis</name>
    <dbReference type="NCBI Taxonomy" id="302911"/>
    <lineage>
        <taxon>Bacteria</taxon>
        <taxon>Bacillati</taxon>
        <taxon>Actinomycetota</taxon>
        <taxon>Actinomycetes</taxon>
        <taxon>Bifidobacteriales</taxon>
        <taxon>Bifidobacteriaceae</taxon>
        <taxon>Bifidobacterium</taxon>
    </lineage>
</organism>
<dbReference type="SMART" id="SM00563">
    <property type="entry name" value="PlsC"/>
    <property type="match status" value="1"/>
</dbReference>
<accession>A0A8B3RKY9</accession>
<evidence type="ECO:0000256" key="2">
    <source>
        <dbReference type="ARBA" id="ARBA00023315"/>
    </source>
</evidence>
<feature type="domain" description="Phospholipid/glycerol acyltransferase" evidence="4">
    <location>
        <begin position="106"/>
        <end position="230"/>
    </location>
</feature>
<feature type="region of interest" description="Disordered" evidence="3">
    <location>
        <begin position="1"/>
        <end position="33"/>
    </location>
</feature>
<protein>
    <submittedName>
        <fullName evidence="5">Acyltransferase</fullName>
    </submittedName>
</protein>
<proteinExistence type="predicted"/>
<dbReference type="CDD" id="cd07989">
    <property type="entry name" value="LPLAT_AGPAT-like"/>
    <property type="match status" value="1"/>
</dbReference>
<name>A0A8B3RKY9_BIFAN</name>
<dbReference type="GO" id="GO:0003841">
    <property type="term" value="F:1-acylglycerol-3-phosphate O-acyltransferase activity"/>
    <property type="evidence" value="ECO:0007669"/>
    <property type="project" value="TreeGrafter"/>
</dbReference>
<feature type="compositionally biased region" description="Basic and acidic residues" evidence="3">
    <location>
        <begin position="317"/>
        <end position="334"/>
    </location>
</feature>
<dbReference type="EMBL" id="RSCO01000012">
    <property type="protein sequence ID" value="RYM96569.1"/>
    <property type="molecule type" value="Genomic_DNA"/>
</dbReference>
<evidence type="ECO:0000313" key="6">
    <source>
        <dbReference type="Proteomes" id="UP000293613"/>
    </source>
</evidence>
<comment type="caution">
    <text evidence="5">The sequence shown here is derived from an EMBL/GenBank/DDBJ whole genome shotgun (WGS) entry which is preliminary data.</text>
</comment>
<dbReference type="InterPro" id="IPR002123">
    <property type="entry name" value="Plipid/glycerol_acylTrfase"/>
</dbReference>
<evidence type="ECO:0000256" key="1">
    <source>
        <dbReference type="ARBA" id="ARBA00022679"/>
    </source>
</evidence>
<dbReference type="AlphaFoldDB" id="A0A8B3RKY9"/>
<evidence type="ECO:0000313" key="5">
    <source>
        <dbReference type="EMBL" id="RYM96569.1"/>
    </source>
</evidence>
<keyword evidence="1 5" id="KW-0808">Transferase</keyword>
<evidence type="ECO:0000256" key="3">
    <source>
        <dbReference type="SAM" id="MobiDB-lite"/>
    </source>
</evidence>
<dbReference type="PANTHER" id="PTHR10434:SF11">
    <property type="entry name" value="1-ACYL-SN-GLYCEROL-3-PHOSPHATE ACYLTRANSFERASE"/>
    <property type="match status" value="1"/>
</dbReference>
<dbReference type="Proteomes" id="UP000293613">
    <property type="component" value="Unassembled WGS sequence"/>
</dbReference>
<evidence type="ECO:0000259" key="4">
    <source>
        <dbReference type="SMART" id="SM00563"/>
    </source>
</evidence>